<evidence type="ECO:0000313" key="2">
    <source>
        <dbReference type="EMBL" id="MEX6430696.1"/>
    </source>
</evidence>
<accession>A0ABV3Y548</accession>
<comment type="caution">
    <text evidence="2">The sequence shown here is derived from an EMBL/GenBank/DDBJ whole genome shotgun (WGS) entry which is preliminary data.</text>
</comment>
<keyword evidence="1" id="KW-0472">Membrane</keyword>
<feature type="transmembrane region" description="Helical" evidence="1">
    <location>
        <begin position="101"/>
        <end position="124"/>
    </location>
</feature>
<dbReference type="EMBL" id="JBFSHR010000073">
    <property type="protein sequence ID" value="MEX6430696.1"/>
    <property type="molecule type" value="Genomic_DNA"/>
</dbReference>
<keyword evidence="1" id="KW-1133">Transmembrane helix</keyword>
<feature type="transmembrane region" description="Helical" evidence="1">
    <location>
        <begin position="144"/>
        <end position="163"/>
    </location>
</feature>
<feature type="transmembrane region" description="Helical" evidence="1">
    <location>
        <begin position="31"/>
        <end position="53"/>
    </location>
</feature>
<reference evidence="2 3" key="1">
    <citation type="submission" date="2024-07" db="EMBL/GenBank/DDBJ databases">
        <title>Draft Genome Sequence of Ferrimicrobium acidiphilum Strain YE2023, Isolated from a Pulp of Bioleach Reactor.</title>
        <authorList>
            <person name="Elkina Y.A."/>
            <person name="Bulaeva A.G."/>
            <person name="Beletsky A.V."/>
            <person name="Mardanov A.V."/>
        </authorList>
    </citation>
    <scope>NUCLEOTIDE SEQUENCE [LARGE SCALE GENOMIC DNA]</scope>
    <source>
        <strain evidence="2 3">YE2023</strain>
    </source>
</reference>
<dbReference type="RefSeq" id="WP_276972300.1">
    <property type="nucleotide sequence ID" value="NZ_DAHZRJ010000121.1"/>
</dbReference>
<evidence type="ECO:0000313" key="3">
    <source>
        <dbReference type="Proteomes" id="UP001560267"/>
    </source>
</evidence>
<keyword evidence="1" id="KW-0812">Transmembrane</keyword>
<name>A0ABV3Y548_9ACTN</name>
<feature type="transmembrane region" description="Helical" evidence="1">
    <location>
        <begin position="184"/>
        <end position="207"/>
    </location>
</feature>
<feature type="transmembrane region" description="Helical" evidence="1">
    <location>
        <begin position="59"/>
        <end position="80"/>
    </location>
</feature>
<proteinExistence type="predicted"/>
<dbReference type="Proteomes" id="UP001560267">
    <property type="component" value="Unassembled WGS sequence"/>
</dbReference>
<keyword evidence="3" id="KW-1185">Reference proteome</keyword>
<organism evidence="2 3">
    <name type="scientific">Ferrimicrobium acidiphilum</name>
    <dbReference type="NCBI Taxonomy" id="121039"/>
    <lineage>
        <taxon>Bacteria</taxon>
        <taxon>Bacillati</taxon>
        <taxon>Actinomycetota</taxon>
        <taxon>Acidimicrobiia</taxon>
        <taxon>Acidimicrobiales</taxon>
        <taxon>Acidimicrobiaceae</taxon>
        <taxon>Ferrimicrobium</taxon>
    </lineage>
</organism>
<gene>
    <name evidence="2" type="ORF">AB6A68_12750</name>
</gene>
<evidence type="ECO:0000256" key="1">
    <source>
        <dbReference type="SAM" id="Phobius"/>
    </source>
</evidence>
<protein>
    <submittedName>
        <fullName evidence="2">Uncharacterized protein</fullName>
    </submittedName>
</protein>
<sequence length="219" mass="24195">MLQRVFDTVFTETVPAEELSSSRRVRAVARLLALLGSVLFVGLAIEGVTIVFIGQLISIHVILGMILLPIMAYKIIVATYRFAMYYLGAPDFKHAGPPEMLLRVIGPLLIATTVILMASGIVLVYAKPDTPTAAFWLNIHRDDFVAWFALMAFHVLAYARRAVGTSGYDLRYTRYHSLIGKQGRLISILLAMVIGVLLAWAVSPAIAQWSSFFSVLPVR</sequence>